<gene>
    <name evidence="1" type="ORF">ACFOMG_08580</name>
</gene>
<sequence length="197" mass="22197">MAGQTLISWIGANDLKALENNESQGPLIATLEAQPFDRIVLLYNYDTQQVNPYLQLLRQRFDSELQAHHIRLSSPTHFADIYQAANSQLETLKAAREDISILLSPGTPAMQAIWILLGKTRYQATFYQSSREQGVERVDILFEIAAEYIPPAKSISAKQLSTLSEARRLRADLTCRLAENDRVLFSSLSQKAFKGEL</sequence>
<reference evidence="2" key="1">
    <citation type="journal article" date="2019" name="Int. J. Syst. Evol. Microbiol.">
        <title>The Global Catalogue of Microorganisms (GCM) 10K type strain sequencing project: providing services to taxonomists for standard genome sequencing and annotation.</title>
        <authorList>
            <consortium name="The Broad Institute Genomics Platform"/>
            <consortium name="The Broad Institute Genome Sequencing Center for Infectious Disease"/>
            <person name="Wu L."/>
            <person name="Ma J."/>
        </authorList>
    </citation>
    <scope>NUCLEOTIDE SEQUENCE [LARGE SCALE GENOMIC DNA]</scope>
    <source>
        <strain evidence="2">KCTC 42424</strain>
    </source>
</reference>
<dbReference type="RefSeq" id="WP_376866021.1">
    <property type="nucleotide sequence ID" value="NZ_JBHRYB010000005.1"/>
</dbReference>
<dbReference type="EMBL" id="JBHRYB010000005">
    <property type="protein sequence ID" value="MFC3680161.1"/>
    <property type="molecule type" value="Genomic_DNA"/>
</dbReference>
<organism evidence="1 2">
    <name type="scientific">Bacterioplanoides pacificum</name>
    <dbReference type="NCBI Taxonomy" id="1171596"/>
    <lineage>
        <taxon>Bacteria</taxon>
        <taxon>Pseudomonadati</taxon>
        <taxon>Pseudomonadota</taxon>
        <taxon>Gammaproteobacteria</taxon>
        <taxon>Oceanospirillales</taxon>
        <taxon>Oceanospirillaceae</taxon>
        <taxon>Bacterioplanoides</taxon>
    </lineage>
</organism>
<protein>
    <recommendedName>
        <fullName evidence="3">SMODS-associated and fused to various effectors domain-containing protein</fullName>
    </recommendedName>
</protein>
<evidence type="ECO:0000313" key="1">
    <source>
        <dbReference type="EMBL" id="MFC3680161.1"/>
    </source>
</evidence>
<evidence type="ECO:0000313" key="2">
    <source>
        <dbReference type="Proteomes" id="UP001595722"/>
    </source>
</evidence>
<accession>A0ABV7VUC3</accession>
<dbReference type="Proteomes" id="UP001595722">
    <property type="component" value="Unassembled WGS sequence"/>
</dbReference>
<comment type="caution">
    <text evidence="1">The sequence shown here is derived from an EMBL/GenBank/DDBJ whole genome shotgun (WGS) entry which is preliminary data.</text>
</comment>
<name>A0ABV7VUC3_9GAMM</name>
<evidence type="ECO:0008006" key="3">
    <source>
        <dbReference type="Google" id="ProtNLM"/>
    </source>
</evidence>
<proteinExistence type="predicted"/>
<keyword evidence="2" id="KW-1185">Reference proteome</keyword>